<organism evidence="1 2">
    <name type="scientific">Naganishia adeliensis</name>
    <dbReference type="NCBI Taxonomy" id="92952"/>
    <lineage>
        <taxon>Eukaryota</taxon>
        <taxon>Fungi</taxon>
        <taxon>Dikarya</taxon>
        <taxon>Basidiomycota</taxon>
        <taxon>Agaricomycotina</taxon>
        <taxon>Tremellomycetes</taxon>
        <taxon>Filobasidiales</taxon>
        <taxon>Filobasidiaceae</taxon>
        <taxon>Naganishia</taxon>
    </lineage>
</organism>
<name>A0ACC2V7L7_9TREE</name>
<sequence length="404" mass="45562">MAALVAPRYSWVAYKPYPELNKAIVLQLSDLREAGLGVNVCSATAIIRSNIDRLVPNLFEEKNFVLSHSFVTRYLKTELDWSYRVATNAAKKVPDDWERLCTDAILRISRVMKNFRVPPALVINGDQTGVNLFPSENKTYAKKGSKHITLMVTSSMDGKLLPFQAIFKGKTDGSLPGKNERKPAETMGMKFEPGGDKHWTNLDTTKKIVIPYIKEVKLEQGLPDKQYAILYIDYWSVLFAGWLAEQVTMLREYKSDARGTILNQVWKSSFSTPALRDIVPVFMVQILADVSARQALIRKSWSKCEAGGLSLDPFEIESERTQQAFQDRCLECFEFGSQSMLHNIPEDGEFPQEDAADNEDHDAPDDLDVAPEELEAELLLNLRKPRVERDPNGVVVSTQGNLID</sequence>
<comment type="caution">
    <text evidence="1">The sequence shown here is derived from an EMBL/GenBank/DDBJ whole genome shotgun (WGS) entry which is preliminary data.</text>
</comment>
<reference evidence="1" key="1">
    <citation type="submission" date="2023-04" db="EMBL/GenBank/DDBJ databases">
        <title>Draft Genome sequencing of Naganishia species isolated from polar environments using Oxford Nanopore Technology.</title>
        <authorList>
            <person name="Leo P."/>
            <person name="Venkateswaran K."/>
        </authorList>
    </citation>
    <scope>NUCLEOTIDE SEQUENCE</scope>
    <source>
        <strain evidence="1">MNA-CCFEE 5262</strain>
    </source>
</reference>
<dbReference type="Proteomes" id="UP001230649">
    <property type="component" value="Unassembled WGS sequence"/>
</dbReference>
<accession>A0ACC2V7L7</accession>
<gene>
    <name evidence="1" type="ORF">QFC20_006733</name>
</gene>
<proteinExistence type="predicted"/>
<evidence type="ECO:0000313" key="2">
    <source>
        <dbReference type="Proteomes" id="UP001230649"/>
    </source>
</evidence>
<protein>
    <submittedName>
        <fullName evidence="1">Uncharacterized protein</fullName>
    </submittedName>
</protein>
<evidence type="ECO:0000313" key="1">
    <source>
        <dbReference type="EMBL" id="KAJ9095164.1"/>
    </source>
</evidence>
<dbReference type="EMBL" id="JASBWS010000128">
    <property type="protein sequence ID" value="KAJ9095164.1"/>
    <property type="molecule type" value="Genomic_DNA"/>
</dbReference>
<keyword evidence="2" id="KW-1185">Reference proteome</keyword>